<dbReference type="InterPro" id="IPR051551">
    <property type="entry name" value="Autotransporter_adhesion"/>
</dbReference>
<sequence>MNHIYRLVWNCAKRCLQVVSERSSGGSGGRVARRRANAWHPLSRACALAFGTSLLLVGLPAAAQSVGGRGGAGESGVNGRGGDTTAGGECGYPTNCPTGPGNGANGYGGQGGGNAINTGTGAVGSYFFSNGTVSGAVTGGAGAAGTFATGGGGISAPGVYVGANVSVTVSGTGNVTGGAGGAGTFDGTGGGGGAAGAGIQFVTGGALSNTGVITGGAGGHGADFAYAGGGGGGGSAVSGGALTINNTGTITGGAGGTGGLGAYSGGGGGGGHAITGDNLSISNSGTLQGGAAGAGGTGASAGTAGDALLVTGGNNTLNMQAGSNIVGAIETFAGSSLTVNSNANNQNINGALINNGAVTWNTSTNNNSIKATDGSGTLTKTGTGTLSLLGNSTRTGNTVISAGTLQVGSSTTHGELSGAIDVATGARLVFDNADQFTRTDGISGAGTVVQSGSGTTVFAGNNTYTGLTQINAGTLQVGNGGTTGSLGSGAVSNFGNLIFNRSDVFSVNNQMSGSGAVIKQGAGTMIYLGGGSRTGTTQVQAGTLQLGDGVTPGGGIGDGVVSLNAGAALVYNTATSYQHNAQITGNGSVEKKGPATLLLTGANTFSGGLTLTSGNLGITSGAALGTGTFTHNGGALDNQGASFTLFNDMVLGATGGLFRITSGTLTLAGPVSGAGGLWTTGFGTLALAGPTLTATGSYTFDTPVVLTANTSLASNSIVRFNNTLNGGYALTIDAGDIVSFNGITGGTAPLSALTVTSGGAVALGNMRVAGNVSATAAGNVLSNGAVSLAGNTSLRSNGGNVTFTNAANDFSGTVNVTAAGNAQINDANALTLGSLSTNGNMTATSHGALNAGTGSVGGILTLNSNNGSLTQGGALNVTGNTVLNAGTGNISLTNAGNTFAGSVAMTGNSAALVANSAITLGALNVQNLQVSSPTAIHVFNNIVTPGAQTFNGPVRVNADLAFTSTSSGDLTFNGTLNGANVVSFNSAGTTRFNGAVGGTTALAGLSTDAGGQTLVSGNITTSGAQTYNDAFVLGADATLTSTASGDLNFNNSMSGAHALTTSTNGMTAFNGPVSLSALDVSSGSVTTSDVTVTGPLSIRTTAGSITQTAGVYTVGGTSNFNAGSNAINLSGLNAFTGNVNLTGGTTAITNLGTLNLGTVNAASLTATSIAGSFGMQNANIAGALNASAQGSLGQSGAWVVGGTSTLNAASGDITLSNANNDFVGAVSLTGRSIQVSDVNSLNVTALTNATNAAVSLTAGGALSLPTTNIDTGTSNLSLQSGAGLTTSGNLSGANIDLRAAGQMNLANVTAANGLNVSDSAGNVAATGVVRTGILTGDVSGGAGFNNLSNQISALGNFNAGSLSIATAGNLAINGTVNTTGNFNLGPFTTATLTGALNAAQINLALQTSLNVGNFDATGSLNGNVNITAGSTLAFRRTGTTTLNGVLLGAGNVRNLAGGTLVLNGDNSAFTGSTQVSTGTLIVGDTAGSAAKLGGNVTVTSAGTLGGHGTLTGNVAVTGGHVNPGNSIGTLTVAGDYSSTNGVLDFEVGAPGPNFQTAGTSDRLIVGGNVSFDNTTLNVIDTGAMGPGMYTLVTWGGTLTESNGGLILGTTPSGHTVQLQRLATAKQINLIDSTGVTVQFWNGDGTATLGQLGGGSGTWTSTSTNWSNANGDLSGAMTPQPGFAIFSGTPGTVTVDASAGAVRATGLQFASSGYTLAGDSINLLPTPAGVSTVRVGDGSAAASTMTATIASVIGGATGIDKTDAGRLILTGNNTYTGNTMISGGTLQLGNGGTSGSVAGNITNNGALVMDRSDNIAYAGSITGNGSIKKSNVNTLTLTGNSSAFAGVTTVDLGRLNVGDAAGSAAVLGGDVHVGANAAFGTWGTLGGHGTIGGNVTLDNGAHLAPGTSLGTLTVAGDFTAAQGSVLDFEIGAPGANFQTAGTSDRLNVGGNLNLQGATMNLTDAGGMGPGMYTLLTWGGTLTETNGGLVLGTTPTGQTVSLQRLTASRQINLLDTTGVTVQFWNGDGTATLGQLGGGSGTWTSTSTNWSNANGDLSGAMAPQPGFAIFSGTPGTVTVDASAGAVRATGLQFASSGYTLAGDSVNLLPTPAGVSTVRVGDGTTAASNMTATIASVIGGATGINKTDAGTLVLTANNTFSGNTMISGGTLQLGNGGTTGSVAGNITNNAALVIDRSDNFTLANTMTGAGSFVKRGAGTLTLTGNSAAFAGNTTFLQGNVVLGPTAGSAAVLGGNARVEQGVTLSGHGRIGGALTNFGTVSPGSSPGTLTVGGNYVQSSGGTLVIEALPDGTSDHLVVGGSASLAGRLQVLPQAGTWSASTNYTILTAAGGVSGTFSNVTSSLAFLNPVLAYTTNAVNLTLQRNDVAFTDVAVTPNQVGVANALDGLGIGNPVYTAFTRLNADGAVLALDQLSGEIHPDVRANLIDQSRLWRDGIRNRLSVAHEDVGTHAWVSAFGGGGELEGDANAADSRADAVGAMAGVDFAAGEHARVGVAVATGYTDVRLNARFSHGKVDSTAFGAYAQADLGPVALEGTVWRGNHRIETHRSVEFGGLLEGPMARYDGNTTAVSLKLGHRFEWAGASLMPYLEATHVRVGTDAFAESGGGTALRGSDADDRRTLLTGGVHWSAHVGRGSVVLYGDAGWTQVVGNKRASSDTLQFVSGNVPFNVVGVEGAQNVFHIDSGIQWQLAPNVTMRAGVQGRWGKDSKSQAAHLGVDWRF</sequence>
<gene>
    <name evidence="3" type="ORF">H8L67_08695</name>
</gene>
<dbReference type="Pfam" id="PF12951">
    <property type="entry name" value="PATR"/>
    <property type="match status" value="9"/>
</dbReference>
<dbReference type="InterPro" id="IPR011050">
    <property type="entry name" value="Pectin_lyase_fold/virulence"/>
</dbReference>
<dbReference type="InterPro" id="IPR024973">
    <property type="entry name" value="ESPR"/>
</dbReference>
<dbReference type="PANTHER" id="PTHR35037:SF3">
    <property type="entry name" value="C-TERMINAL REGION OF AIDA-LIKE PROTEIN"/>
    <property type="match status" value="1"/>
</dbReference>
<dbReference type="SMART" id="SM00869">
    <property type="entry name" value="Autotransporter"/>
    <property type="match status" value="1"/>
</dbReference>
<accession>A0ABX8WP01</accession>
<dbReference type="Proteomes" id="UP000824755">
    <property type="component" value="Chromosome"/>
</dbReference>
<dbReference type="NCBIfam" id="TIGR02601">
    <property type="entry name" value="autotrns_rpt"/>
    <property type="match status" value="5"/>
</dbReference>
<dbReference type="InterPro" id="IPR036709">
    <property type="entry name" value="Autotransporte_beta_dom_sf"/>
</dbReference>
<protein>
    <submittedName>
        <fullName evidence="3">Autotransporter-associated beta strand repeat-containing protein</fullName>
    </submittedName>
</protein>
<dbReference type="RefSeq" id="WP_220379441.1">
    <property type="nucleotide sequence ID" value="NZ_CP080544.1"/>
</dbReference>
<evidence type="ECO:0000259" key="2">
    <source>
        <dbReference type="PROSITE" id="PS51208"/>
    </source>
</evidence>
<organism evidence="3 4">
    <name type="scientific">Lysobacter soyae</name>
    <dbReference type="NCBI Taxonomy" id="2764185"/>
    <lineage>
        <taxon>Bacteria</taxon>
        <taxon>Pseudomonadati</taxon>
        <taxon>Pseudomonadota</taxon>
        <taxon>Gammaproteobacteria</taxon>
        <taxon>Lysobacterales</taxon>
        <taxon>Lysobacteraceae</taxon>
        <taxon>Lysobacter</taxon>
    </lineage>
</organism>
<dbReference type="InterPro" id="IPR005546">
    <property type="entry name" value="Autotransporte_beta"/>
</dbReference>
<dbReference type="Pfam" id="PF13018">
    <property type="entry name" value="ESPR"/>
    <property type="match status" value="1"/>
</dbReference>
<name>A0ABX8WP01_9GAMM</name>
<dbReference type="Gene3D" id="2.160.20.20">
    <property type="match status" value="2"/>
</dbReference>
<dbReference type="InterPro" id="IPR012332">
    <property type="entry name" value="Autotransporter_pectin_lyase_C"/>
</dbReference>
<evidence type="ECO:0000313" key="4">
    <source>
        <dbReference type="Proteomes" id="UP000824755"/>
    </source>
</evidence>
<dbReference type="PROSITE" id="PS51208">
    <property type="entry name" value="AUTOTRANSPORTER"/>
    <property type="match status" value="1"/>
</dbReference>
<feature type="domain" description="Autotransporter" evidence="2">
    <location>
        <begin position="2459"/>
        <end position="2735"/>
    </location>
</feature>
<proteinExistence type="predicted"/>
<dbReference type="SUPFAM" id="SSF51126">
    <property type="entry name" value="Pectin lyase-like"/>
    <property type="match status" value="6"/>
</dbReference>
<keyword evidence="1" id="KW-0732">Signal</keyword>
<evidence type="ECO:0000313" key="3">
    <source>
        <dbReference type="EMBL" id="QYR52656.1"/>
    </source>
</evidence>
<dbReference type="SUPFAM" id="SSF103515">
    <property type="entry name" value="Autotransporter"/>
    <property type="match status" value="1"/>
</dbReference>
<dbReference type="EMBL" id="CP080544">
    <property type="protein sequence ID" value="QYR52656.1"/>
    <property type="molecule type" value="Genomic_DNA"/>
</dbReference>
<dbReference type="Pfam" id="PF18886">
    <property type="entry name" value="DUF5649"/>
    <property type="match status" value="4"/>
</dbReference>
<keyword evidence="4" id="KW-1185">Reference proteome</keyword>
<dbReference type="PANTHER" id="PTHR35037">
    <property type="entry name" value="C-TERMINAL REGION OF AIDA-LIKE PROTEIN"/>
    <property type="match status" value="1"/>
</dbReference>
<dbReference type="InterPro" id="IPR013425">
    <property type="entry name" value="Autotrns_rpt"/>
</dbReference>
<dbReference type="InterPro" id="IPR043709">
    <property type="entry name" value="DUF5649"/>
</dbReference>
<evidence type="ECO:0000256" key="1">
    <source>
        <dbReference type="ARBA" id="ARBA00022729"/>
    </source>
</evidence>
<reference evidence="3 4" key="1">
    <citation type="submission" date="2021-08" db="EMBL/GenBank/DDBJ databases">
        <title>Lysobacter sp. strain CJ11 Genome sequencing and assembly.</title>
        <authorList>
            <person name="Kim I."/>
        </authorList>
    </citation>
    <scope>NUCLEOTIDE SEQUENCE [LARGE SCALE GENOMIC DNA]</scope>
    <source>
        <strain evidence="3 4">CJ11</strain>
    </source>
</reference>